<dbReference type="Gene3D" id="3.50.4.20">
    <property type="match status" value="1"/>
</dbReference>
<keyword evidence="2" id="KW-1185">Reference proteome</keyword>
<comment type="caution">
    <text evidence="1">The sequence shown here is derived from an EMBL/GenBank/DDBJ whole genome shotgun (WGS) entry which is preliminary data.</text>
</comment>
<evidence type="ECO:0000313" key="1">
    <source>
        <dbReference type="EMBL" id="GLB46711.1"/>
    </source>
</evidence>
<evidence type="ECO:0008006" key="3">
    <source>
        <dbReference type="Google" id="ProtNLM"/>
    </source>
</evidence>
<organism evidence="1 2">
    <name type="scientific">Philodulcilactobacillus myokoensis</name>
    <dbReference type="NCBI Taxonomy" id="2929573"/>
    <lineage>
        <taxon>Bacteria</taxon>
        <taxon>Bacillati</taxon>
        <taxon>Bacillota</taxon>
        <taxon>Bacilli</taxon>
        <taxon>Lactobacillales</taxon>
        <taxon>Lactobacillaceae</taxon>
        <taxon>Philodulcilactobacillus</taxon>
    </lineage>
</organism>
<reference evidence="1" key="2">
    <citation type="journal article" date="2023" name="PLoS ONE">
        <title>Philodulcilactobacillus myokoensis gen. nov., sp. nov., a fructophilic, acidophilic, and agar-phobic lactic acid bacterium isolated from fermented vegetable extracts.</title>
        <authorList>
            <person name="Kouya T."/>
            <person name="Ishiyama Y."/>
            <person name="Ohashi S."/>
            <person name="Kumakubo R."/>
            <person name="Yamazaki T."/>
            <person name="Otaki T."/>
        </authorList>
    </citation>
    <scope>NUCLEOTIDE SEQUENCE</scope>
    <source>
        <strain evidence="1">WR16-4</strain>
    </source>
</reference>
<dbReference type="EMBL" id="BRPL01000002">
    <property type="protein sequence ID" value="GLB46711.1"/>
    <property type="molecule type" value="Genomic_DNA"/>
</dbReference>
<dbReference type="AlphaFoldDB" id="A0A9W6B1B8"/>
<dbReference type="Pfam" id="PF06265">
    <property type="entry name" value="YutD-like"/>
    <property type="match status" value="1"/>
</dbReference>
<dbReference type="InterPro" id="IPR009370">
    <property type="entry name" value="YutD-like"/>
</dbReference>
<gene>
    <name evidence="1" type="ORF">WR164_06900</name>
</gene>
<proteinExistence type="predicted"/>
<dbReference type="InterPro" id="IPR038141">
    <property type="entry name" value="YutD-like_sf"/>
</dbReference>
<accession>A0A9W6B1B8</accession>
<dbReference type="RefSeq" id="WP_286136172.1">
    <property type="nucleotide sequence ID" value="NZ_BRPL01000002.1"/>
</dbReference>
<dbReference type="Proteomes" id="UP001144204">
    <property type="component" value="Unassembled WGS sequence"/>
</dbReference>
<reference evidence="1" key="1">
    <citation type="submission" date="2022-07" db="EMBL/GenBank/DDBJ databases">
        <authorList>
            <person name="Kouya T."/>
            <person name="Ishiyama Y."/>
        </authorList>
    </citation>
    <scope>NUCLEOTIDE SEQUENCE</scope>
    <source>
        <strain evidence="1">WR16-4</strain>
    </source>
</reference>
<name>A0A9W6B1B8_9LACO</name>
<protein>
    <recommendedName>
        <fullName evidence="3">DUF1027 domain-containing protein</fullName>
    </recommendedName>
</protein>
<sequence length="189" mass="22559">MNRKSIEELIEENVKQERPLADVKQLTENKLTINGHHYEIVANPSDSFEIDQFQRKYNPMLSKYDFIVGDISFDQLRLKGFYADSREVNNNGKISSLQDYLMEYCNFGVHYYVLCNLEVIKKHFVTHRKKRLYQNGKKFKIKGKHIRIRRRVGKRRTSAVENKRGRMVVTKSKGRGRHHFTIRQKKVRK</sequence>
<evidence type="ECO:0000313" key="2">
    <source>
        <dbReference type="Proteomes" id="UP001144204"/>
    </source>
</evidence>